<feature type="region of interest" description="Disordered" evidence="1">
    <location>
        <begin position="238"/>
        <end position="286"/>
    </location>
</feature>
<feature type="compositionally biased region" description="Basic and acidic residues" evidence="1">
    <location>
        <begin position="49"/>
        <end position="58"/>
    </location>
</feature>
<dbReference type="InParanoid" id="A0A4Q1BIS2"/>
<feature type="compositionally biased region" description="Basic and acidic residues" evidence="1">
    <location>
        <begin position="134"/>
        <end position="147"/>
    </location>
</feature>
<feature type="compositionally biased region" description="Basic and acidic residues" evidence="1">
    <location>
        <begin position="432"/>
        <end position="472"/>
    </location>
</feature>
<feature type="region of interest" description="Disordered" evidence="1">
    <location>
        <begin position="388"/>
        <end position="472"/>
    </location>
</feature>
<dbReference type="VEuPathDB" id="FungiDB:TREMEDRAFT_63229"/>
<protein>
    <submittedName>
        <fullName evidence="2">Uncharacterized protein</fullName>
    </submittedName>
</protein>
<dbReference type="AlphaFoldDB" id="A0A4Q1BIS2"/>
<evidence type="ECO:0000256" key="1">
    <source>
        <dbReference type="SAM" id="MobiDB-lite"/>
    </source>
</evidence>
<feature type="compositionally biased region" description="Low complexity" evidence="1">
    <location>
        <begin position="34"/>
        <end position="43"/>
    </location>
</feature>
<feature type="region of interest" description="Disordered" evidence="1">
    <location>
        <begin position="488"/>
        <end position="565"/>
    </location>
</feature>
<feature type="region of interest" description="Disordered" evidence="1">
    <location>
        <begin position="1"/>
        <end position="205"/>
    </location>
</feature>
<evidence type="ECO:0000313" key="3">
    <source>
        <dbReference type="Proteomes" id="UP000289152"/>
    </source>
</evidence>
<feature type="compositionally biased region" description="Polar residues" evidence="1">
    <location>
        <begin position="78"/>
        <end position="89"/>
    </location>
</feature>
<organism evidence="2 3">
    <name type="scientific">Tremella mesenterica</name>
    <name type="common">Jelly fungus</name>
    <dbReference type="NCBI Taxonomy" id="5217"/>
    <lineage>
        <taxon>Eukaryota</taxon>
        <taxon>Fungi</taxon>
        <taxon>Dikarya</taxon>
        <taxon>Basidiomycota</taxon>
        <taxon>Agaricomycotina</taxon>
        <taxon>Tremellomycetes</taxon>
        <taxon>Tremellales</taxon>
        <taxon>Tremellaceae</taxon>
        <taxon>Tremella</taxon>
    </lineage>
</organism>
<dbReference type="Proteomes" id="UP000289152">
    <property type="component" value="Unassembled WGS sequence"/>
</dbReference>
<feature type="region of interest" description="Disordered" evidence="1">
    <location>
        <begin position="583"/>
        <end position="616"/>
    </location>
</feature>
<feature type="compositionally biased region" description="Polar residues" evidence="1">
    <location>
        <begin position="502"/>
        <end position="521"/>
    </location>
</feature>
<proteinExistence type="predicted"/>
<feature type="compositionally biased region" description="Polar residues" evidence="1">
    <location>
        <begin position="148"/>
        <end position="159"/>
    </location>
</feature>
<evidence type="ECO:0000313" key="2">
    <source>
        <dbReference type="EMBL" id="RXK37581.1"/>
    </source>
</evidence>
<feature type="compositionally biased region" description="Polar residues" evidence="1">
    <location>
        <begin position="351"/>
        <end position="364"/>
    </location>
</feature>
<feature type="compositionally biased region" description="Low complexity" evidence="1">
    <location>
        <begin position="529"/>
        <end position="540"/>
    </location>
</feature>
<reference evidence="2 3" key="1">
    <citation type="submission" date="2016-06" db="EMBL/GenBank/DDBJ databases">
        <title>Evolution of pathogenesis and genome organization in the Tremellales.</title>
        <authorList>
            <person name="Cuomo C."/>
            <person name="Litvintseva A."/>
            <person name="Heitman J."/>
            <person name="Chen Y."/>
            <person name="Sun S."/>
            <person name="Springer D."/>
            <person name="Dromer F."/>
            <person name="Young S."/>
            <person name="Zeng Q."/>
            <person name="Chapman S."/>
            <person name="Gujja S."/>
            <person name="Saif S."/>
            <person name="Birren B."/>
        </authorList>
    </citation>
    <scope>NUCLEOTIDE SEQUENCE [LARGE SCALE GENOMIC DNA]</scope>
    <source>
        <strain evidence="2 3">ATCC 28783</strain>
    </source>
</reference>
<feature type="region of interest" description="Disordered" evidence="1">
    <location>
        <begin position="332"/>
        <end position="367"/>
    </location>
</feature>
<sequence length="910" mass="102423">MSLTSTSPDPKRSSLSRLRSLLSRRKHLHETTTNDKTTTSSNTPQDETSWSRKYESQDGRYSLTSEHTYSIHRFPSEVNISNGRPSTQTRNDHSEYLGLRRPSKPHPLHELSQSQLAHFRKVSGPPLPPKSPRWRREKEEIMIEHETSNIWQKRSSSSKPRFDRQSLMNSPSNSRGSDERFHREAVKDDQGGERQDGKGKSPRRALSAKKIVEYSGSVDDMIRLLSLSESKITSTKVELRIVQPTTPTSQTTSTPPSLPTRRPLPSAPNTNESDKKPVSGLSRFPPVSRFPTSSPLFKSHRVGHVSVSSDITLSREGPSALINMSTSVGGTGRLCPSDVMKGRRKPVPSLHDSNVSSRTTQSVLVSPEKGMSRGYTFTKELMVDVEKPDRSSIHSGQTAPLCLTPRKLPRPGQKQFPDNATRTDEDALSNPRKVEDKEKKLVQEQKSDKYEDAHMGKKYDQDDLEKSNDQDEVKEMFEEVMSAWYFGPPSTVKSEVSKSTKQRPSSTTYPPNVRPSISSPLSVKKYKNTSSTSETDLTSSPNVPISANRHIPSQRNIGSWDRDVPITPKEETDMDRQMGLVVDSETSPLTPLKDEDKYDISNHSSPYTPSPSKLPLPIRGLARPISLGQNYRFVDNNPTHSTRNDQDSRVVDHVKSEMANERDWLGNNESFSGVIMTGEKDEKLRHIERNEERRGWEMKDRLERKHHVVQTPPSFIPSGRYQPIRQSSPSPLHFSDMSPTPPYKSTTPLRSTIDFAKEKGKGKGKGDADSSLLLNKRIGHSSPLNMTKPIRHSSPLSLTKRTSSSIRMTSTDRSSLQLTPNRLSYPSFLTPDISSRTSGRSRFYEEESFSGSVSLRNLPYGMGTRNKGVITPVRNFQQVLNQPSQISSAELTQESRNMMAEARMKWGREK</sequence>
<feature type="compositionally biased region" description="Polar residues" evidence="1">
    <location>
        <begin position="794"/>
        <end position="818"/>
    </location>
</feature>
<dbReference type="EMBL" id="SDIL01000065">
    <property type="protein sequence ID" value="RXK37581.1"/>
    <property type="molecule type" value="Genomic_DNA"/>
</dbReference>
<keyword evidence="3" id="KW-1185">Reference proteome</keyword>
<feature type="compositionally biased region" description="Polar residues" evidence="1">
    <location>
        <begin position="166"/>
        <end position="175"/>
    </location>
</feature>
<feature type="region of interest" description="Disordered" evidence="1">
    <location>
        <begin position="727"/>
        <end position="748"/>
    </location>
</feature>
<feature type="compositionally biased region" description="Polar residues" evidence="1">
    <location>
        <begin position="541"/>
        <end position="557"/>
    </location>
</feature>
<accession>A0A4Q1BIS2</accession>
<comment type="caution">
    <text evidence="2">The sequence shown here is derived from an EMBL/GenBank/DDBJ whole genome shotgun (WGS) entry which is preliminary data.</text>
</comment>
<feature type="compositionally biased region" description="Low complexity" evidence="1">
    <location>
        <begin position="490"/>
        <end position="499"/>
    </location>
</feature>
<name>A0A4Q1BIS2_TREME</name>
<feature type="region of interest" description="Disordered" evidence="1">
    <location>
        <begin position="779"/>
        <end position="818"/>
    </location>
</feature>
<gene>
    <name evidence="2" type="ORF">M231_05123</name>
</gene>
<feature type="compositionally biased region" description="Low complexity" evidence="1">
    <location>
        <begin position="243"/>
        <end position="264"/>
    </location>
</feature>
<feature type="compositionally biased region" description="Basic and acidic residues" evidence="1">
    <location>
        <begin position="176"/>
        <end position="199"/>
    </location>
</feature>